<keyword evidence="2" id="KW-0732">Signal</keyword>
<dbReference type="InterPro" id="IPR003599">
    <property type="entry name" value="Ig_sub"/>
</dbReference>
<dbReference type="EMBL" id="CAWUFR010000110">
    <property type="protein sequence ID" value="CAK6967828.1"/>
    <property type="molecule type" value="Genomic_DNA"/>
</dbReference>
<evidence type="ECO:0000259" key="3">
    <source>
        <dbReference type="SMART" id="SM00409"/>
    </source>
</evidence>
<gene>
    <name evidence="4" type="ORF">FSCOSCO3_A020179</name>
</gene>
<evidence type="ECO:0000313" key="4">
    <source>
        <dbReference type="EMBL" id="CAK6967828.1"/>
    </source>
</evidence>
<dbReference type="AlphaFoldDB" id="A0AAV1P887"/>
<protein>
    <submittedName>
        <fullName evidence="4">Uncharacterized protein zgc:174945</fullName>
    </submittedName>
</protein>
<feature type="chain" id="PRO_5043640088" evidence="2">
    <location>
        <begin position="20"/>
        <end position="153"/>
    </location>
</feature>
<evidence type="ECO:0000256" key="2">
    <source>
        <dbReference type="SAM" id="SignalP"/>
    </source>
</evidence>
<feature type="domain" description="Immunoglobulin" evidence="3">
    <location>
        <begin position="32"/>
        <end position="134"/>
    </location>
</feature>
<name>A0AAV1P887_SCOSC</name>
<accession>A0AAV1P887</accession>
<organism evidence="4 5">
    <name type="scientific">Scomber scombrus</name>
    <name type="common">Atlantic mackerel</name>
    <name type="synonym">Scomber vernalis</name>
    <dbReference type="NCBI Taxonomy" id="13677"/>
    <lineage>
        <taxon>Eukaryota</taxon>
        <taxon>Metazoa</taxon>
        <taxon>Chordata</taxon>
        <taxon>Craniata</taxon>
        <taxon>Vertebrata</taxon>
        <taxon>Euteleostomi</taxon>
        <taxon>Actinopterygii</taxon>
        <taxon>Neopterygii</taxon>
        <taxon>Teleostei</taxon>
        <taxon>Neoteleostei</taxon>
        <taxon>Acanthomorphata</taxon>
        <taxon>Pelagiaria</taxon>
        <taxon>Scombriformes</taxon>
        <taxon>Scombridae</taxon>
        <taxon>Scomber</taxon>
    </lineage>
</organism>
<reference evidence="4 5" key="1">
    <citation type="submission" date="2024-01" db="EMBL/GenBank/DDBJ databases">
        <authorList>
            <person name="Alioto T."/>
            <person name="Alioto T."/>
            <person name="Gomez Garrido J."/>
        </authorList>
    </citation>
    <scope>NUCLEOTIDE SEQUENCE [LARGE SCALE GENOMIC DNA]</scope>
</reference>
<comment type="caution">
    <text evidence="4">The sequence shown here is derived from an EMBL/GenBank/DDBJ whole genome shotgun (WGS) entry which is preliminary data.</text>
</comment>
<dbReference type="SMART" id="SM00409">
    <property type="entry name" value="IG"/>
    <property type="match status" value="1"/>
</dbReference>
<proteinExistence type="predicted"/>
<evidence type="ECO:0000313" key="5">
    <source>
        <dbReference type="Proteomes" id="UP001314229"/>
    </source>
</evidence>
<evidence type="ECO:0000256" key="1">
    <source>
        <dbReference type="ARBA" id="ARBA00023319"/>
    </source>
</evidence>
<dbReference type="SUPFAM" id="SSF48726">
    <property type="entry name" value="Immunoglobulin"/>
    <property type="match status" value="1"/>
</dbReference>
<dbReference type="InterPro" id="IPR013151">
    <property type="entry name" value="Immunoglobulin_dom"/>
</dbReference>
<dbReference type="Pfam" id="PF00047">
    <property type="entry name" value="ig"/>
    <property type="match status" value="1"/>
</dbReference>
<keyword evidence="5" id="KW-1185">Reference proteome</keyword>
<feature type="signal peptide" evidence="2">
    <location>
        <begin position="1"/>
        <end position="19"/>
    </location>
</feature>
<dbReference type="Gene3D" id="2.60.40.10">
    <property type="entry name" value="Immunoglobulins"/>
    <property type="match status" value="1"/>
</dbReference>
<dbReference type="InterPro" id="IPR013783">
    <property type="entry name" value="Ig-like_fold"/>
</dbReference>
<keyword evidence="1" id="KW-0393">Immunoglobulin domain</keyword>
<dbReference type="InterPro" id="IPR036179">
    <property type="entry name" value="Ig-like_dom_sf"/>
</dbReference>
<sequence length="153" mass="17109">MTWITVTTVLLLVTQCVSSAEENDTIELKYRQATITAARGSSAILSCVAKYDFDKCSLLHVVWQQVNNNNTELIDPNKYLTTVNETIYDGNRRVRQVVTEILDLTPKDSGQFQCNAVCENEETARGHFIYITVTGLNMDDSLHSKLTKSSSSP</sequence>
<dbReference type="Proteomes" id="UP001314229">
    <property type="component" value="Unassembled WGS sequence"/>
</dbReference>